<dbReference type="NCBIfam" id="NF040577">
    <property type="entry name" value="cas_Cas7fv"/>
    <property type="match status" value="1"/>
</dbReference>
<dbReference type="InterPro" id="IPR036554">
    <property type="entry name" value="GHMP_kinase_C_sf"/>
</dbReference>
<proteinExistence type="predicted"/>
<name>A0A1S9ZLR8_9GAMM</name>
<dbReference type="InterPro" id="IPR049889">
    <property type="entry name" value="Cas7fv-like"/>
</dbReference>
<comment type="caution">
    <text evidence="1">The sequence shown here is derived from an EMBL/GenBank/DDBJ whole genome shotgun (WGS) entry which is preliminary data.</text>
</comment>
<dbReference type="EMBL" id="MUXT01000005">
    <property type="protein sequence ID" value="OOR84283.1"/>
    <property type="molecule type" value="Genomic_DNA"/>
</dbReference>
<reference evidence="1 2" key="1">
    <citation type="submission" date="2017-02" db="EMBL/GenBank/DDBJ databases">
        <title>Draft genome sequence of Moraxella canis CCUG 8415A type strain.</title>
        <authorList>
            <person name="Engstrom-Jakobsson H."/>
            <person name="Salva-Serra F."/>
            <person name="Thorell K."/>
            <person name="Gonzales-Siles L."/>
            <person name="Karlsson R."/>
            <person name="Boulund F."/>
            <person name="Engstrand L."/>
            <person name="Moore E."/>
        </authorList>
    </citation>
    <scope>NUCLEOTIDE SEQUENCE [LARGE SCALE GENOMIC DNA]</scope>
    <source>
        <strain evidence="1 2">CCUG 8415A</strain>
    </source>
</reference>
<dbReference type="SUPFAM" id="SSF55060">
    <property type="entry name" value="GHMP Kinase, C-terminal domain"/>
    <property type="match status" value="1"/>
</dbReference>
<protein>
    <submittedName>
        <fullName evidence="1">Uncharacterized protein</fullName>
    </submittedName>
</protein>
<gene>
    <name evidence="1" type="ORF">B0180_05000</name>
</gene>
<accession>A0A1S9ZLR8</accession>
<dbReference type="AlphaFoldDB" id="A0A1S9ZLR8"/>
<evidence type="ECO:0000313" key="2">
    <source>
        <dbReference type="Proteomes" id="UP000190322"/>
    </source>
</evidence>
<dbReference type="RefSeq" id="WP_078255930.1">
    <property type="nucleotide sequence ID" value="NZ_MUXT01000005.1"/>
</dbReference>
<dbReference type="CDD" id="cd21142">
    <property type="entry name" value="Cas7fv"/>
    <property type="match status" value="1"/>
</dbReference>
<sequence length="313" mass="35318">MQKVTGIKSVDFKIYACGHGVVNWNGPTTLSSEGRTVDNHTLPKLRGYTNLTGKVKDETGYKYKKEATDIDFKQTPLYISQNCIRHHLFREQAFDLHFAGERSLDKVLASITGLIRGYVVPSSQCKRTSPLLLEDFVDQLGNGNFEQFGQAGERDSSSFFSKTTFGDTEYISYGSISIEQLQFISLDNKFDRCAMIIKDNQGEAVAQQVQDFIQSLDPSRSPKATFHANYVRLGTIYEQGEAGILLDDTAIDILVKATLDMIQDLVIRQAKGYMYVDRVEVDYNDSNKMMRIKRHGETNPTATTNYAVYFEAK</sequence>
<dbReference type="Proteomes" id="UP000190322">
    <property type="component" value="Unassembled WGS sequence"/>
</dbReference>
<evidence type="ECO:0000313" key="1">
    <source>
        <dbReference type="EMBL" id="OOR84283.1"/>
    </source>
</evidence>
<organism evidence="1 2">
    <name type="scientific">Moraxella canis</name>
    <dbReference type="NCBI Taxonomy" id="90239"/>
    <lineage>
        <taxon>Bacteria</taxon>
        <taxon>Pseudomonadati</taxon>
        <taxon>Pseudomonadota</taxon>
        <taxon>Gammaproteobacteria</taxon>
        <taxon>Moraxellales</taxon>
        <taxon>Moraxellaceae</taxon>
        <taxon>Moraxella</taxon>
    </lineage>
</organism>